<evidence type="ECO:0000256" key="1">
    <source>
        <dbReference type="ARBA" id="ARBA00022553"/>
    </source>
</evidence>
<dbReference type="GO" id="GO:0000160">
    <property type="term" value="P:phosphorelay signal transduction system"/>
    <property type="evidence" value="ECO:0007669"/>
    <property type="project" value="UniProtKB-KW"/>
</dbReference>
<evidence type="ECO:0000259" key="4">
    <source>
        <dbReference type="PROSITE" id="PS50110"/>
    </source>
</evidence>
<dbReference type="InterPro" id="IPR011006">
    <property type="entry name" value="CheY-like_superfamily"/>
</dbReference>
<comment type="caution">
    <text evidence="5">The sequence shown here is derived from an EMBL/GenBank/DDBJ whole genome shotgun (WGS) entry which is preliminary data.</text>
</comment>
<dbReference type="SMART" id="SM00448">
    <property type="entry name" value="REC"/>
    <property type="match status" value="1"/>
</dbReference>
<dbReference type="SUPFAM" id="SSF52172">
    <property type="entry name" value="CheY-like"/>
    <property type="match status" value="1"/>
</dbReference>
<dbReference type="RefSeq" id="WP_189360621.1">
    <property type="nucleotide sequence ID" value="NZ_BMWZ01000004.1"/>
</dbReference>
<gene>
    <name evidence="5" type="ORF">GCM10007028_19670</name>
</gene>
<organism evidence="5 6">
    <name type="scientific">Algibacter mikhailovii</name>
    <dbReference type="NCBI Taxonomy" id="425498"/>
    <lineage>
        <taxon>Bacteria</taxon>
        <taxon>Pseudomonadati</taxon>
        <taxon>Bacteroidota</taxon>
        <taxon>Flavobacteriia</taxon>
        <taxon>Flavobacteriales</taxon>
        <taxon>Flavobacteriaceae</taxon>
        <taxon>Algibacter</taxon>
    </lineage>
</organism>
<dbReference type="CDD" id="cd17546">
    <property type="entry name" value="REC_hyHK_CKI1_RcsC-like"/>
    <property type="match status" value="1"/>
</dbReference>
<dbReference type="EMBL" id="BMWZ01000004">
    <property type="protein sequence ID" value="GGZ82029.1"/>
    <property type="molecule type" value="Genomic_DNA"/>
</dbReference>
<feature type="domain" description="Response regulatory" evidence="4">
    <location>
        <begin position="82"/>
        <end position="196"/>
    </location>
</feature>
<dbReference type="PANTHER" id="PTHR45339">
    <property type="entry name" value="HYBRID SIGNAL TRANSDUCTION HISTIDINE KINASE J"/>
    <property type="match status" value="1"/>
</dbReference>
<dbReference type="AlphaFoldDB" id="A0A918R072"/>
<accession>A0A918R072</accession>
<reference evidence="5" key="2">
    <citation type="submission" date="2020-09" db="EMBL/GenBank/DDBJ databases">
        <authorList>
            <person name="Sun Q."/>
            <person name="Kim S."/>
        </authorList>
    </citation>
    <scope>NUCLEOTIDE SEQUENCE</scope>
    <source>
        <strain evidence="5">KCTC 12710</strain>
    </source>
</reference>
<dbReference type="PROSITE" id="PS50110">
    <property type="entry name" value="RESPONSE_REGULATORY"/>
    <property type="match status" value="1"/>
</dbReference>
<feature type="modified residue" description="4-aspartylphosphate" evidence="3">
    <location>
        <position position="131"/>
    </location>
</feature>
<proteinExistence type="predicted"/>
<sequence>MKKNVIYRILSLYFKRRLKALKTIKNQSRAVEARANTNKSLAEKEQPLASNVKVEPLGTSGIEKNDKLHYSRTLFQKTKDITILLAEDNKDEQSLISSLIQKENYKIDSVKNGWEALCAFEAGQYDLILMDINMPIMNGDESTIAIRQLNSQIPIIALTNDISYDLFKDKLNLGFTDVISKPLDKELLVRTIRNLIALKANALRARTAFDSLTCAS</sequence>
<keyword evidence="2" id="KW-0902">Two-component regulatory system</keyword>
<evidence type="ECO:0000313" key="5">
    <source>
        <dbReference type="EMBL" id="GGZ82029.1"/>
    </source>
</evidence>
<dbReference type="Proteomes" id="UP000636004">
    <property type="component" value="Unassembled WGS sequence"/>
</dbReference>
<evidence type="ECO:0000313" key="6">
    <source>
        <dbReference type="Proteomes" id="UP000636004"/>
    </source>
</evidence>
<dbReference type="PANTHER" id="PTHR45339:SF1">
    <property type="entry name" value="HYBRID SIGNAL TRANSDUCTION HISTIDINE KINASE J"/>
    <property type="match status" value="1"/>
</dbReference>
<keyword evidence="1 3" id="KW-0597">Phosphoprotein</keyword>
<reference evidence="5" key="1">
    <citation type="journal article" date="2014" name="Int. J. Syst. Evol. Microbiol.">
        <title>Complete genome sequence of Corynebacterium casei LMG S-19264T (=DSM 44701T), isolated from a smear-ripened cheese.</title>
        <authorList>
            <consortium name="US DOE Joint Genome Institute (JGI-PGF)"/>
            <person name="Walter F."/>
            <person name="Albersmeier A."/>
            <person name="Kalinowski J."/>
            <person name="Ruckert C."/>
        </authorList>
    </citation>
    <scope>NUCLEOTIDE SEQUENCE</scope>
    <source>
        <strain evidence="5">KCTC 12710</strain>
    </source>
</reference>
<name>A0A918R072_9FLAO</name>
<evidence type="ECO:0000256" key="3">
    <source>
        <dbReference type="PROSITE-ProRule" id="PRU00169"/>
    </source>
</evidence>
<dbReference type="Pfam" id="PF00072">
    <property type="entry name" value="Response_reg"/>
    <property type="match status" value="1"/>
</dbReference>
<dbReference type="Gene3D" id="3.40.50.2300">
    <property type="match status" value="1"/>
</dbReference>
<keyword evidence="6" id="KW-1185">Reference proteome</keyword>
<dbReference type="InterPro" id="IPR001789">
    <property type="entry name" value="Sig_transdc_resp-reg_receiver"/>
</dbReference>
<evidence type="ECO:0000256" key="2">
    <source>
        <dbReference type="ARBA" id="ARBA00023012"/>
    </source>
</evidence>
<protein>
    <recommendedName>
        <fullName evidence="4">Response regulatory domain-containing protein</fullName>
    </recommendedName>
</protein>